<protein>
    <submittedName>
        <fullName evidence="1">Uncharacterized protein</fullName>
    </submittedName>
</protein>
<dbReference type="Proteomes" id="UP001060170">
    <property type="component" value="Chromosome 4"/>
</dbReference>
<gene>
    <name evidence="1" type="ORF">MJO28_004410</name>
</gene>
<name>A0ACC0EPD1_9BASI</name>
<evidence type="ECO:0000313" key="2">
    <source>
        <dbReference type="Proteomes" id="UP001060170"/>
    </source>
</evidence>
<reference evidence="1 2" key="3">
    <citation type="journal article" date="2022" name="Microbiol. Spectr.">
        <title>Folding features and dynamics of 3D genome architecture in plant fungal pathogens.</title>
        <authorList>
            <person name="Xia C."/>
        </authorList>
    </citation>
    <scope>NUCLEOTIDE SEQUENCE [LARGE SCALE GENOMIC DNA]</scope>
    <source>
        <strain evidence="1 2">93-210</strain>
    </source>
</reference>
<comment type="caution">
    <text evidence="1">The sequence shown here is derived from an EMBL/GenBank/DDBJ whole genome shotgun (WGS) entry which is preliminary data.</text>
</comment>
<keyword evidence="2" id="KW-1185">Reference proteome</keyword>
<reference evidence="2" key="1">
    <citation type="journal article" date="2018" name="BMC Genomics">
        <title>Genomic insights into host adaptation between the wheat stripe rust pathogen (Puccinia striiformis f. sp. tritici) and the barley stripe rust pathogen (Puccinia striiformis f. sp. hordei).</title>
        <authorList>
            <person name="Xia C."/>
            <person name="Wang M."/>
            <person name="Yin C."/>
            <person name="Cornejo O.E."/>
            <person name="Hulbert S.H."/>
            <person name="Chen X."/>
        </authorList>
    </citation>
    <scope>NUCLEOTIDE SEQUENCE [LARGE SCALE GENOMIC DNA]</scope>
    <source>
        <strain evidence="2">93-210</strain>
    </source>
</reference>
<accession>A0ACC0EPD1</accession>
<dbReference type="EMBL" id="CM045868">
    <property type="protein sequence ID" value="KAI7957315.1"/>
    <property type="molecule type" value="Genomic_DNA"/>
</dbReference>
<evidence type="ECO:0000313" key="1">
    <source>
        <dbReference type="EMBL" id="KAI7957315.1"/>
    </source>
</evidence>
<reference evidence="2" key="2">
    <citation type="journal article" date="2018" name="Mol. Plant Microbe Interact.">
        <title>Genome sequence resources for the wheat stripe rust pathogen (Puccinia striiformis f. sp. tritici) and the barley stripe rust pathogen (Puccinia striiformis f. sp. hordei).</title>
        <authorList>
            <person name="Xia C."/>
            <person name="Wang M."/>
            <person name="Yin C."/>
            <person name="Cornejo O.E."/>
            <person name="Hulbert S.H."/>
            <person name="Chen X."/>
        </authorList>
    </citation>
    <scope>NUCLEOTIDE SEQUENCE [LARGE SCALE GENOMIC DNA]</scope>
    <source>
        <strain evidence="2">93-210</strain>
    </source>
</reference>
<proteinExistence type="predicted"/>
<organism evidence="1 2">
    <name type="scientific">Puccinia striiformis f. sp. tritici</name>
    <dbReference type="NCBI Taxonomy" id="168172"/>
    <lineage>
        <taxon>Eukaryota</taxon>
        <taxon>Fungi</taxon>
        <taxon>Dikarya</taxon>
        <taxon>Basidiomycota</taxon>
        <taxon>Pucciniomycotina</taxon>
        <taxon>Pucciniomycetes</taxon>
        <taxon>Pucciniales</taxon>
        <taxon>Pucciniaceae</taxon>
        <taxon>Puccinia</taxon>
    </lineage>
</organism>
<sequence>MFSQHQMLKTILAAACFSLPTWAQSSPPAGALIVRQSNTGSGEHATISSAVAALAGLTGPKTIFVYPGSYAEQVRINYPYPLNLQGFSTNPTSTASNQVTVRVAISAAQAGSNSQSAAIWARSADIRISNLNVINSFGTGTDTQALALASAGQRQAFAFFSSFQDTVSIEGTAFFIGSRIEGAVDFVFGSGSAWFESVVLAVKASPHATVITAQRNSPGGQTAFVFSRSQVISAGATTGSTYLGRPWSEYASVVFQSCSLSDIINPAGWSVWAPNNPQTAHVRFQLGPGASTSARQFGTQRTSPVLIESILGSGHSSWAR</sequence>